<accession>A0A9D4UJ05</accession>
<gene>
    <name evidence="1" type="ORF">GOP47_0017124</name>
</gene>
<name>A0A9D4UJ05_ADICA</name>
<sequence length="115" mass="12718">MKTLPFQDVSFWLLREVAPPFFSLGEQVYSDVLPRASPKTEVAYVETKGDLSKGKASLDSPLVQGGMDTALQALLLQHLSKVMAQLYLWVSLIDVPSVVSFLDLAFCSAMLVVRR</sequence>
<dbReference type="EMBL" id="JABFUD020000016">
    <property type="protein sequence ID" value="KAI5068779.1"/>
    <property type="molecule type" value="Genomic_DNA"/>
</dbReference>
<evidence type="ECO:0000313" key="2">
    <source>
        <dbReference type="Proteomes" id="UP000886520"/>
    </source>
</evidence>
<proteinExistence type="predicted"/>
<evidence type="ECO:0000313" key="1">
    <source>
        <dbReference type="EMBL" id="KAI5068779.1"/>
    </source>
</evidence>
<dbReference type="AlphaFoldDB" id="A0A9D4UJ05"/>
<protein>
    <submittedName>
        <fullName evidence="1">Uncharacterized protein</fullName>
    </submittedName>
</protein>
<comment type="caution">
    <text evidence="1">The sequence shown here is derived from an EMBL/GenBank/DDBJ whole genome shotgun (WGS) entry which is preliminary data.</text>
</comment>
<dbReference type="Proteomes" id="UP000886520">
    <property type="component" value="Chromosome 16"/>
</dbReference>
<reference evidence="1" key="1">
    <citation type="submission" date="2021-01" db="EMBL/GenBank/DDBJ databases">
        <title>Adiantum capillus-veneris genome.</title>
        <authorList>
            <person name="Fang Y."/>
            <person name="Liao Q."/>
        </authorList>
    </citation>
    <scope>NUCLEOTIDE SEQUENCE</scope>
    <source>
        <strain evidence="1">H3</strain>
        <tissue evidence="1">Leaf</tissue>
    </source>
</reference>
<organism evidence="1 2">
    <name type="scientific">Adiantum capillus-veneris</name>
    <name type="common">Maidenhair fern</name>
    <dbReference type="NCBI Taxonomy" id="13818"/>
    <lineage>
        <taxon>Eukaryota</taxon>
        <taxon>Viridiplantae</taxon>
        <taxon>Streptophyta</taxon>
        <taxon>Embryophyta</taxon>
        <taxon>Tracheophyta</taxon>
        <taxon>Polypodiopsida</taxon>
        <taxon>Polypodiidae</taxon>
        <taxon>Polypodiales</taxon>
        <taxon>Pteridineae</taxon>
        <taxon>Pteridaceae</taxon>
        <taxon>Vittarioideae</taxon>
        <taxon>Adiantum</taxon>
    </lineage>
</organism>
<keyword evidence="2" id="KW-1185">Reference proteome</keyword>